<dbReference type="InterPro" id="IPR036259">
    <property type="entry name" value="MFS_trans_sf"/>
</dbReference>
<feature type="transmembrane region" description="Helical" evidence="4">
    <location>
        <begin position="73"/>
        <end position="96"/>
    </location>
</feature>
<dbReference type="PROSITE" id="PS50850">
    <property type="entry name" value="MFS"/>
    <property type="match status" value="1"/>
</dbReference>
<accession>A0A4P7D3J0</accession>
<keyword evidence="3 4" id="KW-0472">Membrane</keyword>
<evidence type="ECO:0000256" key="3">
    <source>
        <dbReference type="ARBA" id="ARBA00023136"/>
    </source>
</evidence>
<dbReference type="PANTHER" id="PTHR11360:SF284">
    <property type="entry name" value="EG:103B4.3 PROTEIN-RELATED"/>
    <property type="match status" value="1"/>
</dbReference>
<dbReference type="KEGG" id="ppai:E1956_39320"/>
<dbReference type="InterPro" id="IPR050327">
    <property type="entry name" value="Proton-linked_MCT"/>
</dbReference>
<feature type="transmembrane region" description="Helical" evidence="4">
    <location>
        <begin position="273"/>
        <end position="293"/>
    </location>
</feature>
<evidence type="ECO:0000256" key="1">
    <source>
        <dbReference type="ARBA" id="ARBA00022692"/>
    </source>
</evidence>
<evidence type="ECO:0000313" key="7">
    <source>
        <dbReference type="Proteomes" id="UP000295727"/>
    </source>
</evidence>
<reference evidence="6 7" key="1">
    <citation type="submission" date="2019-03" db="EMBL/GenBank/DDBJ databases">
        <title>Paraburkholderia sp. 7MH5, isolated from subtropical forest soil.</title>
        <authorList>
            <person name="Gao Z.-H."/>
            <person name="Qiu L.-H."/>
        </authorList>
    </citation>
    <scope>NUCLEOTIDE SEQUENCE [LARGE SCALE GENOMIC DNA]</scope>
    <source>
        <strain evidence="6 7">7MH5</strain>
    </source>
</reference>
<feature type="transmembrane region" description="Helical" evidence="4">
    <location>
        <begin position="392"/>
        <end position="414"/>
    </location>
</feature>
<protein>
    <submittedName>
        <fullName evidence="6">MFS transporter</fullName>
    </submittedName>
</protein>
<feature type="transmembrane region" description="Helical" evidence="4">
    <location>
        <begin position="193"/>
        <end position="212"/>
    </location>
</feature>
<keyword evidence="7" id="KW-1185">Reference proteome</keyword>
<feature type="transmembrane region" description="Helical" evidence="4">
    <location>
        <begin position="127"/>
        <end position="149"/>
    </location>
</feature>
<dbReference type="Gene3D" id="1.20.1250.20">
    <property type="entry name" value="MFS general substrate transporter like domains"/>
    <property type="match status" value="2"/>
</dbReference>
<dbReference type="Pfam" id="PF07690">
    <property type="entry name" value="MFS_1"/>
    <property type="match status" value="1"/>
</dbReference>
<evidence type="ECO:0000313" key="6">
    <source>
        <dbReference type="EMBL" id="QBR03209.1"/>
    </source>
</evidence>
<feature type="domain" description="Major facilitator superfamily (MFS) profile" evidence="5">
    <location>
        <begin position="38"/>
        <end position="419"/>
    </location>
</feature>
<feature type="transmembrane region" description="Helical" evidence="4">
    <location>
        <begin position="240"/>
        <end position="261"/>
    </location>
</feature>
<feature type="transmembrane region" description="Helical" evidence="4">
    <location>
        <begin position="305"/>
        <end position="322"/>
    </location>
</feature>
<dbReference type="Proteomes" id="UP000295727">
    <property type="component" value="Chromosome 4"/>
</dbReference>
<dbReference type="AlphaFoldDB" id="A0A4P7D3J0"/>
<gene>
    <name evidence="6" type="ORF">E1956_39320</name>
</gene>
<keyword evidence="1 4" id="KW-0812">Transmembrane</keyword>
<feature type="transmembrane region" description="Helical" evidence="4">
    <location>
        <begin position="103"/>
        <end position="121"/>
    </location>
</feature>
<evidence type="ECO:0000259" key="5">
    <source>
        <dbReference type="PROSITE" id="PS50850"/>
    </source>
</evidence>
<dbReference type="EMBL" id="CP038151">
    <property type="protein sequence ID" value="QBR03209.1"/>
    <property type="molecule type" value="Genomic_DNA"/>
</dbReference>
<organism evidence="6 7">
    <name type="scientific">Paraburkholderia pallida</name>
    <dbReference type="NCBI Taxonomy" id="2547399"/>
    <lineage>
        <taxon>Bacteria</taxon>
        <taxon>Pseudomonadati</taxon>
        <taxon>Pseudomonadota</taxon>
        <taxon>Betaproteobacteria</taxon>
        <taxon>Burkholderiales</taxon>
        <taxon>Burkholderiaceae</taxon>
        <taxon>Paraburkholderia</taxon>
    </lineage>
</organism>
<name>A0A4P7D3J0_9BURK</name>
<dbReference type="SUPFAM" id="SSF103473">
    <property type="entry name" value="MFS general substrate transporter"/>
    <property type="match status" value="1"/>
</dbReference>
<dbReference type="PANTHER" id="PTHR11360">
    <property type="entry name" value="MONOCARBOXYLATE TRANSPORTER"/>
    <property type="match status" value="1"/>
</dbReference>
<dbReference type="OrthoDB" id="3573349at2"/>
<keyword evidence="2 4" id="KW-1133">Transmembrane helix</keyword>
<dbReference type="GO" id="GO:0022857">
    <property type="term" value="F:transmembrane transporter activity"/>
    <property type="evidence" value="ECO:0007669"/>
    <property type="project" value="InterPro"/>
</dbReference>
<feature type="transmembrane region" description="Helical" evidence="4">
    <location>
        <begin position="328"/>
        <end position="351"/>
    </location>
</feature>
<dbReference type="InterPro" id="IPR020846">
    <property type="entry name" value="MFS_dom"/>
</dbReference>
<evidence type="ECO:0000256" key="4">
    <source>
        <dbReference type="SAM" id="Phobius"/>
    </source>
</evidence>
<feature type="transmembrane region" description="Helical" evidence="4">
    <location>
        <begin position="39"/>
        <end position="61"/>
    </location>
</feature>
<evidence type="ECO:0000256" key="2">
    <source>
        <dbReference type="ARBA" id="ARBA00022989"/>
    </source>
</evidence>
<dbReference type="InterPro" id="IPR011701">
    <property type="entry name" value="MFS"/>
</dbReference>
<feature type="transmembrane region" description="Helical" evidence="4">
    <location>
        <begin position="363"/>
        <end position="386"/>
    </location>
</feature>
<proteinExistence type="predicted"/>
<feature type="transmembrane region" description="Helical" evidence="4">
    <location>
        <begin position="161"/>
        <end position="187"/>
    </location>
</feature>
<sequence length="465" mass="48954">MHRHFQARTRHERHPRPLSLAGGIMSAFLDELRGGWRDLIGAVIGLGLGIGAYNPVSSFFFRALEHEFGWSKAAAAVSLIALPVTAAVLPFAGLLLDRFGVRRVAALSTICMSACFVWLSAMNGQLWTFYAAFIVLNVLGCATGPVSYTRTISTRFRKSRGTALAFSLLGIGMTAMILPPLIAAILAHWGWRGGYRFFAAAVLVGGLLALALSRGPVQGASAPDTLAGDRLATAVTKRAFWLLGTAIFGLSVASLGFVSQFQSLAIEKGLAPATAPFLLSALAASVLVSRLVIGGALDALRPERVAATALCLAALGMLLWMFSGPHVATALIAVLLIGLSIGAELDFLSFFCARLFGLRHYGAVYGGLAAFFYTGIAAGGIAYGVLHDRTGGYVTALGMSAALFVVAALIFLTLGPAMRDAERAQGALVAEAPGLYARLRQALRMRSTEGRSLETNCSCVKGKNL</sequence>